<dbReference type="InterPro" id="IPR016181">
    <property type="entry name" value="Acyl_CoA_acyltransferase"/>
</dbReference>
<dbReference type="EMBL" id="CP139558">
    <property type="protein sequence ID" value="WPU95103.1"/>
    <property type="molecule type" value="Genomic_DNA"/>
</dbReference>
<reference evidence="2 3" key="1">
    <citation type="submission" date="2023-11" db="EMBL/GenBank/DDBJ databases">
        <title>Analysis of the Genomes of Mucilaginibacter gossypii cycad 4 and M. sabulilitoris SNA2: microbes with the potential for plant growth promotion.</title>
        <authorList>
            <person name="Hirsch A.M."/>
            <person name="Humm E."/>
            <person name="Rubbi M."/>
            <person name="Del Vecchio G."/>
            <person name="Ha S.M."/>
            <person name="Pellegrini M."/>
            <person name="Gunsalus R.P."/>
        </authorList>
    </citation>
    <scope>NUCLEOTIDE SEQUENCE [LARGE SCALE GENOMIC DNA]</scope>
    <source>
        <strain evidence="2 3">SNA2</strain>
    </source>
</reference>
<evidence type="ECO:0000313" key="2">
    <source>
        <dbReference type="EMBL" id="WPU95103.1"/>
    </source>
</evidence>
<dbReference type="PROSITE" id="PS51186">
    <property type="entry name" value="GNAT"/>
    <property type="match status" value="1"/>
</dbReference>
<dbReference type="RefSeq" id="WP_321564215.1">
    <property type="nucleotide sequence ID" value="NZ_CP139558.1"/>
</dbReference>
<evidence type="ECO:0000313" key="3">
    <source>
        <dbReference type="Proteomes" id="UP001324380"/>
    </source>
</evidence>
<feature type="domain" description="N-acetyltransferase" evidence="1">
    <location>
        <begin position="14"/>
        <end position="183"/>
    </location>
</feature>
<dbReference type="Gene3D" id="3.40.630.30">
    <property type="match status" value="1"/>
</dbReference>
<organism evidence="2 3">
    <name type="scientific">Mucilaginibacter sabulilitoris</name>
    <dbReference type="NCBI Taxonomy" id="1173583"/>
    <lineage>
        <taxon>Bacteria</taxon>
        <taxon>Pseudomonadati</taxon>
        <taxon>Bacteroidota</taxon>
        <taxon>Sphingobacteriia</taxon>
        <taxon>Sphingobacteriales</taxon>
        <taxon>Sphingobacteriaceae</taxon>
        <taxon>Mucilaginibacter</taxon>
    </lineage>
</organism>
<proteinExistence type="predicted"/>
<name>A0ABZ0TSR0_9SPHI</name>
<sequence>MTNTPLDDIITPRLILRLMSTDVIEACLAGNLRSAGNLLGAGIPKELLEHTSSFRYGQQQLDSDSDYFPWSARAIILPEEKVMIGMIRFHTRPDPEYLHTYVRDAVELGYRIFTGYRRLNYATEALKAMMTWAQGNFGVQKFAVSISPDNTPSLQLVTRLGFIKIGEAMDELDGMEYVFLYIKNS</sequence>
<protein>
    <submittedName>
        <fullName evidence="2">GNAT family N-acetyltransferase</fullName>
    </submittedName>
</protein>
<evidence type="ECO:0000259" key="1">
    <source>
        <dbReference type="PROSITE" id="PS51186"/>
    </source>
</evidence>
<accession>A0ABZ0TSR0</accession>
<dbReference type="InterPro" id="IPR000182">
    <property type="entry name" value="GNAT_dom"/>
</dbReference>
<dbReference type="PANTHER" id="PTHR43792:SF1">
    <property type="entry name" value="N-ACETYLTRANSFERASE DOMAIN-CONTAINING PROTEIN"/>
    <property type="match status" value="1"/>
</dbReference>
<dbReference type="SUPFAM" id="SSF55729">
    <property type="entry name" value="Acyl-CoA N-acyltransferases (Nat)"/>
    <property type="match status" value="1"/>
</dbReference>
<dbReference type="InterPro" id="IPR051531">
    <property type="entry name" value="N-acetyltransferase"/>
</dbReference>
<keyword evidence="3" id="KW-1185">Reference proteome</keyword>
<dbReference type="Proteomes" id="UP001324380">
    <property type="component" value="Chromosome"/>
</dbReference>
<dbReference type="PANTHER" id="PTHR43792">
    <property type="entry name" value="GNAT FAMILY, PUTATIVE (AFU_ORTHOLOGUE AFUA_3G00765)-RELATED-RELATED"/>
    <property type="match status" value="1"/>
</dbReference>
<gene>
    <name evidence="2" type="ORF">SNE25_06140</name>
</gene>
<dbReference type="Pfam" id="PF13302">
    <property type="entry name" value="Acetyltransf_3"/>
    <property type="match status" value="1"/>
</dbReference>